<dbReference type="InterPro" id="IPR029060">
    <property type="entry name" value="PIN-like_dom_sf"/>
</dbReference>
<dbReference type="Proteomes" id="UP000501060">
    <property type="component" value="Chromosome"/>
</dbReference>
<reference evidence="7 8" key="1">
    <citation type="submission" date="2020-04" db="EMBL/GenBank/DDBJ databases">
        <title>Novel Mycoplasma species detected in Phocoena phocoena (harbor porpoise) from the USA.</title>
        <authorList>
            <person name="Volokhov D.V."/>
        </authorList>
    </citation>
    <scope>NUCLEOTIDE SEQUENCE [LARGE SCALE GENOMIC DNA]</scope>
    <source>
        <strain evidence="7 8">Phocoena C-264-GEN</strain>
    </source>
</reference>
<dbReference type="InterPro" id="IPR008918">
    <property type="entry name" value="HhH2"/>
</dbReference>
<sequence>MKKRILIIDGTYLVCRSYFGTLYSSLKLENSKGEATNAIVGFFNTFFKLLRDYNPYQVFFCFDCQGKTFRHQMYSDYKAQRDKAPEDFYHQFLAIKQVIKDLNFYSLENPEFEADDIIASLALKAKENHDVLIYSADGDLNQLIDDNITLLKPKVKQIVEVTKENFKDFFEIMPDQIVDYKAMIGDSSDNFKGIKGIGPKTATKLLLKYKTLDNIFQNINDLDEKTKNKFILYKDDVLRDKILSQLRYDVPIESFDILDTKMKIIISEPAFEIIEKYELWKILSILRKLEY</sequence>
<protein>
    <recommendedName>
        <fullName evidence="5">5'-3' exonuclease</fullName>
    </recommendedName>
</protein>
<dbReference type="RefSeq" id="WP_169605244.1">
    <property type="nucleotide sequence ID" value="NZ_CP051481.1"/>
</dbReference>
<evidence type="ECO:0000256" key="3">
    <source>
        <dbReference type="ARBA" id="ARBA00023125"/>
    </source>
</evidence>
<dbReference type="GO" id="GO:0003677">
    <property type="term" value="F:DNA binding"/>
    <property type="evidence" value="ECO:0007669"/>
    <property type="project" value="UniProtKB-KW"/>
</dbReference>
<dbReference type="InterPro" id="IPR036279">
    <property type="entry name" value="5-3_exonuclease_C_sf"/>
</dbReference>
<keyword evidence="1" id="KW-0540">Nuclease</keyword>
<dbReference type="AlphaFoldDB" id="A0A858U7F8"/>
<keyword evidence="3" id="KW-0238">DNA-binding</keyword>
<dbReference type="InterPro" id="IPR002421">
    <property type="entry name" value="5-3_exonuclease"/>
</dbReference>
<dbReference type="InterPro" id="IPR020046">
    <property type="entry name" value="5-3_exonucl_a-hlix_arch_N"/>
</dbReference>
<dbReference type="SMART" id="SM00279">
    <property type="entry name" value="HhH2"/>
    <property type="match status" value="1"/>
</dbReference>
<dbReference type="Gene3D" id="1.10.150.20">
    <property type="entry name" value="5' to 3' exonuclease, C-terminal subdomain"/>
    <property type="match status" value="1"/>
</dbReference>
<evidence type="ECO:0000313" key="7">
    <source>
        <dbReference type="EMBL" id="QJG67195.1"/>
    </source>
</evidence>
<name>A0A858U7F8_9MOLU</name>
<keyword evidence="8" id="KW-1185">Reference proteome</keyword>
<dbReference type="GO" id="GO:0017108">
    <property type="term" value="F:5'-flap endonuclease activity"/>
    <property type="evidence" value="ECO:0007669"/>
    <property type="project" value="InterPro"/>
</dbReference>
<gene>
    <name evidence="7" type="ORF">HGG69_02680</name>
</gene>
<dbReference type="PANTHER" id="PTHR42646:SF2">
    <property type="entry name" value="5'-3' EXONUCLEASE FAMILY PROTEIN"/>
    <property type="match status" value="1"/>
</dbReference>
<dbReference type="CDD" id="cd09898">
    <property type="entry name" value="H3TH_53EXO"/>
    <property type="match status" value="1"/>
</dbReference>
<evidence type="ECO:0000256" key="1">
    <source>
        <dbReference type="ARBA" id="ARBA00022722"/>
    </source>
</evidence>
<evidence type="ECO:0000256" key="5">
    <source>
        <dbReference type="ARBA" id="ARBA00050026"/>
    </source>
</evidence>
<dbReference type="GO" id="GO:0008409">
    <property type="term" value="F:5'-3' exonuclease activity"/>
    <property type="evidence" value="ECO:0007669"/>
    <property type="project" value="InterPro"/>
</dbReference>
<comment type="function">
    <text evidence="4">5'-3' exonuclease acting preferentially on double-stranded DNA.</text>
</comment>
<dbReference type="Pfam" id="PF02739">
    <property type="entry name" value="5_3_exonuc_N"/>
    <property type="match status" value="1"/>
</dbReference>
<dbReference type="CDD" id="cd09859">
    <property type="entry name" value="PIN_53EXO"/>
    <property type="match status" value="1"/>
</dbReference>
<keyword evidence="2" id="KW-0378">Hydrolase</keyword>
<dbReference type="InterPro" id="IPR020045">
    <property type="entry name" value="DNA_polI_H3TH"/>
</dbReference>
<evidence type="ECO:0000259" key="6">
    <source>
        <dbReference type="SMART" id="SM00475"/>
    </source>
</evidence>
<proteinExistence type="predicted"/>
<dbReference type="InterPro" id="IPR038969">
    <property type="entry name" value="FEN"/>
</dbReference>
<dbReference type="SUPFAM" id="SSF88723">
    <property type="entry name" value="PIN domain-like"/>
    <property type="match status" value="1"/>
</dbReference>
<feature type="domain" description="5'-3' exonuclease" evidence="6">
    <location>
        <begin position="3"/>
        <end position="261"/>
    </location>
</feature>
<dbReference type="Pfam" id="PF01367">
    <property type="entry name" value="5_3_exonuc"/>
    <property type="match status" value="1"/>
</dbReference>
<evidence type="ECO:0000313" key="8">
    <source>
        <dbReference type="Proteomes" id="UP000501060"/>
    </source>
</evidence>
<dbReference type="SUPFAM" id="SSF47807">
    <property type="entry name" value="5' to 3' exonuclease, C-terminal subdomain"/>
    <property type="match status" value="1"/>
</dbReference>
<dbReference type="SMART" id="SM00475">
    <property type="entry name" value="53EXOc"/>
    <property type="match status" value="1"/>
</dbReference>
<dbReference type="KEGG" id="mphe:HGG69_02680"/>
<dbReference type="EMBL" id="CP051481">
    <property type="protein sequence ID" value="QJG67195.1"/>
    <property type="molecule type" value="Genomic_DNA"/>
</dbReference>
<evidence type="ECO:0000256" key="2">
    <source>
        <dbReference type="ARBA" id="ARBA00022801"/>
    </source>
</evidence>
<organism evidence="7 8">
    <name type="scientific">Mycoplasma phocoenae</name>
    <dbReference type="NCBI Taxonomy" id="754517"/>
    <lineage>
        <taxon>Bacteria</taxon>
        <taxon>Bacillati</taxon>
        <taxon>Mycoplasmatota</taxon>
        <taxon>Mollicutes</taxon>
        <taxon>Mycoplasmataceae</taxon>
        <taxon>Mycoplasma</taxon>
    </lineage>
</organism>
<dbReference type="Gene3D" id="3.40.50.1010">
    <property type="entry name" value="5'-nuclease"/>
    <property type="match status" value="1"/>
</dbReference>
<accession>A0A858U7F8</accession>
<evidence type="ECO:0000256" key="4">
    <source>
        <dbReference type="ARBA" id="ARBA00049957"/>
    </source>
</evidence>
<dbReference type="FunFam" id="1.10.150.20:FF:000003">
    <property type="entry name" value="DNA polymerase I"/>
    <property type="match status" value="1"/>
</dbReference>
<dbReference type="GO" id="GO:0033567">
    <property type="term" value="P:DNA replication, Okazaki fragment processing"/>
    <property type="evidence" value="ECO:0007669"/>
    <property type="project" value="InterPro"/>
</dbReference>
<dbReference type="PANTHER" id="PTHR42646">
    <property type="entry name" value="FLAP ENDONUCLEASE XNI"/>
    <property type="match status" value="1"/>
</dbReference>